<sequence length="33" mass="3837">MFWRSGRFIAVALRRKPPVGWAGNLVQPEKLRV</sequence>
<reference evidence="1 2" key="1">
    <citation type="submission" date="2018-06" db="EMBL/GenBank/DDBJ databases">
        <authorList>
            <consortium name="Pathogen Informatics"/>
            <person name="Doyle S."/>
        </authorList>
    </citation>
    <scope>NUCLEOTIDE SEQUENCE [LARGE SCALE GENOMIC DNA]</scope>
    <source>
        <strain evidence="1 2">NCTC10211</strain>
    </source>
</reference>
<evidence type="ECO:0000313" key="1">
    <source>
        <dbReference type="EMBL" id="SUI46891.1"/>
    </source>
</evidence>
<protein>
    <submittedName>
        <fullName evidence="1">Uncharacterized protein</fullName>
    </submittedName>
</protein>
<dbReference type="Proteomes" id="UP000254765">
    <property type="component" value="Unassembled WGS sequence"/>
</dbReference>
<accession>A0A379YLR8</accession>
<organism evidence="1 2">
    <name type="scientific">Serratia marcescens</name>
    <dbReference type="NCBI Taxonomy" id="615"/>
    <lineage>
        <taxon>Bacteria</taxon>
        <taxon>Pseudomonadati</taxon>
        <taxon>Pseudomonadota</taxon>
        <taxon>Gammaproteobacteria</taxon>
        <taxon>Enterobacterales</taxon>
        <taxon>Yersiniaceae</taxon>
        <taxon>Serratia</taxon>
    </lineage>
</organism>
<dbReference type="EMBL" id="UGYK01000002">
    <property type="protein sequence ID" value="SUI46891.1"/>
    <property type="molecule type" value="Genomic_DNA"/>
</dbReference>
<proteinExistence type="predicted"/>
<dbReference type="AlphaFoldDB" id="A0A379YLR8"/>
<gene>
    <name evidence="1" type="ORF">NCTC10211_02064</name>
</gene>
<name>A0A379YLR8_SERMA</name>
<evidence type="ECO:0000313" key="2">
    <source>
        <dbReference type="Proteomes" id="UP000254765"/>
    </source>
</evidence>